<dbReference type="EMBL" id="LACC01000030">
    <property type="protein sequence ID" value="KJZ42469.1"/>
    <property type="molecule type" value="Genomic_DNA"/>
</dbReference>
<gene>
    <name evidence="1" type="ORF">VC35_23415</name>
</gene>
<evidence type="ECO:0000313" key="2">
    <source>
        <dbReference type="Proteomes" id="UP000033588"/>
    </source>
</evidence>
<accession>A0A0F4TEH8</accession>
<comment type="caution">
    <text evidence="1">The sequence shown here is derived from an EMBL/GenBank/DDBJ whole genome shotgun (WGS) entry which is preliminary data.</text>
</comment>
<name>A0A0F4TEH8_PSEFL</name>
<sequence length="237" mass="26273">MRVSSKIGKVLAVTVMLMTFGVLSEECMRDNSNLQVSHELKTKKNLICIVRGNDEVVIFVYRNSEKNVPLSRNVMLLEKSDIAEEVVRLEPFSDGFRMYLEYPNNIYIVGVDADAEHIVESSVLVKINAVVPDAPPQQMSLVLTSNVLSALRFETLTRSQAFDQGVLSLEKPLSARITAQKTKVSYLPGLSSLSEMHLAQGDSVDVVGFKGGWIKINYKASNDLHESSGWVLLADIL</sequence>
<dbReference type="PATRIC" id="fig|294.132.peg.3992"/>
<organism evidence="1 2">
    <name type="scientific">Pseudomonas fluorescens</name>
    <dbReference type="NCBI Taxonomy" id="294"/>
    <lineage>
        <taxon>Bacteria</taxon>
        <taxon>Pseudomonadati</taxon>
        <taxon>Pseudomonadota</taxon>
        <taxon>Gammaproteobacteria</taxon>
        <taxon>Pseudomonadales</taxon>
        <taxon>Pseudomonadaceae</taxon>
        <taxon>Pseudomonas</taxon>
    </lineage>
</organism>
<proteinExistence type="predicted"/>
<dbReference type="Proteomes" id="UP000033588">
    <property type="component" value="Unassembled WGS sequence"/>
</dbReference>
<reference evidence="1 2" key="1">
    <citation type="submission" date="2015-03" db="EMBL/GenBank/DDBJ databases">
        <title>Comparative genomics of Pseudomonas insights into diversity of traits involved in vanlence and defense.</title>
        <authorList>
            <person name="Qin Y."/>
        </authorList>
    </citation>
    <scope>NUCLEOTIDE SEQUENCE [LARGE SCALE GENOMIC DNA]</scope>
    <source>
        <strain evidence="1 2">C8</strain>
    </source>
</reference>
<protein>
    <submittedName>
        <fullName evidence="1">Uncharacterized protein</fullName>
    </submittedName>
</protein>
<evidence type="ECO:0000313" key="1">
    <source>
        <dbReference type="EMBL" id="KJZ42469.1"/>
    </source>
</evidence>
<dbReference type="RefSeq" id="WP_046042857.1">
    <property type="nucleotide sequence ID" value="NZ_LACC01000030.1"/>
</dbReference>
<dbReference type="AlphaFoldDB" id="A0A0F4TEH8"/>